<comment type="caution">
    <text evidence="2">The sequence shown here is derived from an EMBL/GenBank/DDBJ whole genome shotgun (WGS) entry which is preliminary data.</text>
</comment>
<reference evidence="2 3" key="1">
    <citation type="journal article" date="2021" name="BMC Genomics">
        <title>Datura genome reveals duplications of psychoactive alkaloid biosynthetic genes and high mutation rate following tissue culture.</title>
        <authorList>
            <person name="Rajewski A."/>
            <person name="Carter-House D."/>
            <person name="Stajich J."/>
            <person name="Litt A."/>
        </authorList>
    </citation>
    <scope>NUCLEOTIDE SEQUENCE [LARGE SCALE GENOMIC DNA]</scope>
    <source>
        <strain evidence="2">AR-01</strain>
    </source>
</reference>
<accession>A0ABS8TLE9</accession>
<evidence type="ECO:0000256" key="1">
    <source>
        <dbReference type="SAM" id="MobiDB-lite"/>
    </source>
</evidence>
<proteinExistence type="predicted"/>
<sequence>MSSSKNLSKGKVIATSKAKGKGKTKDTPTPANTKEAMIFCVPNMSGHYVICEGRSIIVEKRFDLAGLRGDFPNITTQFTDRQRQENRKHRGKVEDFPFLPSVLVRDPNA</sequence>
<gene>
    <name evidence="2" type="ORF">HAX54_012328</name>
</gene>
<organism evidence="2 3">
    <name type="scientific">Datura stramonium</name>
    <name type="common">Jimsonweed</name>
    <name type="synonym">Common thornapple</name>
    <dbReference type="NCBI Taxonomy" id="4076"/>
    <lineage>
        <taxon>Eukaryota</taxon>
        <taxon>Viridiplantae</taxon>
        <taxon>Streptophyta</taxon>
        <taxon>Embryophyta</taxon>
        <taxon>Tracheophyta</taxon>
        <taxon>Spermatophyta</taxon>
        <taxon>Magnoliopsida</taxon>
        <taxon>eudicotyledons</taxon>
        <taxon>Gunneridae</taxon>
        <taxon>Pentapetalae</taxon>
        <taxon>asterids</taxon>
        <taxon>lamiids</taxon>
        <taxon>Solanales</taxon>
        <taxon>Solanaceae</taxon>
        <taxon>Solanoideae</taxon>
        <taxon>Datureae</taxon>
        <taxon>Datura</taxon>
    </lineage>
</organism>
<evidence type="ECO:0000313" key="2">
    <source>
        <dbReference type="EMBL" id="MCD7471706.1"/>
    </source>
</evidence>
<dbReference type="Proteomes" id="UP000823775">
    <property type="component" value="Unassembled WGS sequence"/>
</dbReference>
<keyword evidence="3" id="KW-1185">Reference proteome</keyword>
<protein>
    <submittedName>
        <fullName evidence="2">Uncharacterized protein</fullName>
    </submittedName>
</protein>
<feature type="region of interest" description="Disordered" evidence="1">
    <location>
        <begin position="1"/>
        <end position="31"/>
    </location>
</feature>
<dbReference type="EMBL" id="JACEIK010001715">
    <property type="protein sequence ID" value="MCD7471706.1"/>
    <property type="molecule type" value="Genomic_DNA"/>
</dbReference>
<evidence type="ECO:0000313" key="3">
    <source>
        <dbReference type="Proteomes" id="UP000823775"/>
    </source>
</evidence>
<name>A0ABS8TLE9_DATST</name>